<keyword evidence="2 8" id="KW-1003">Cell membrane</keyword>
<dbReference type="GO" id="GO:0030425">
    <property type="term" value="C:dendrite"/>
    <property type="evidence" value="ECO:0007669"/>
    <property type="project" value="TreeGrafter"/>
</dbReference>
<dbReference type="PANTHER" id="PTHR21143">
    <property type="entry name" value="INVERTEBRATE GUSTATORY RECEPTOR"/>
    <property type="match status" value="1"/>
</dbReference>
<keyword evidence="5 8" id="KW-0472">Membrane</keyword>
<evidence type="ECO:0000256" key="3">
    <source>
        <dbReference type="ARBA" id="ARBA00022692"/>
    </source>
</evidence>
<dbReference type="GO" id="GO:0043025">
    <property type="term" value="C:neuronal cell body"/>
    <property type="evidence" value="ECO:0007669"/>
    <property type="project" value="TreeGrafter"/>
</dbReference>
<dbReference type="InParanoid" id="A0A067R3K5"/>
<protein>
    <recommendedName>
        <fullName evidence="8">Gustatory receptor</fullName>
    </recommendedName>
</protein>
<keyword evidence="6 8" id="KW-0675">Receptor</keyword>
<keyword evidence="4 8" id="KW-1133">Transmembrane helix</keyword>
<dbReference type="OMA" id="LETTWIC"/>
<dbReference type="Proteomes" id="UP000027135">
    <property type="component" value="Unassembled WGS sequence"/>
</dbReference>
<dbReference type="PANTHER" id="PTHR21143:SF104">
    <property type="entry name" value="GUSTATORY RECEPTOR 8A-RELATED"/>
    <property type="match status" value="1"/>
</dbReference>
<name>A0A067R3K5_ZOONE</name>
<dbReference type="EMBL" id="KK852927">
    <property type="protein sequence ID" value="KDR13681.1"/>
    <property type="molecule type" value="Genomic_DNA"/>
</dbReference>
<dbReference type="GO" id="GO:0007165">
    <property type="term" value="P:signal transduction"/>
    <property type="evidence" value="ECO:0007669"/>
    <property type="project" value="UniProtKB-KW"/>
</dbReference>
<dbReference type="Pfam" id="PF08395">
    <property type="entry name" value="7tm_7"/>
    <property type="match status" value="1"/>
</dbReference>
<feature type="transmembrane region" description="Helical" evidence="8">
    <location>
        <begin position="90"/>
        <end position="111"/>
    </location>
</feature>
<evidence type="ECO:0000256" key="7">
    <source>
        <dbReference type="ARBA" id="ARBA00023224"/>
    </source>
</evidence>
<accession>A0A067R3K5</accession>
<comment type="subcellular location">
    <subcellularLocation>
        <location evidence="1 8">Cell membrane</location>
        <topology evidence="1 8">Multi-pass membrane protein</topology>
    </subcellularLocation>
</comment>
<dbReference type="GO" id="GO:0030424">
    <property type="term" value="C:axon"/>
    <property type="evidence" value="ECO:0007669"/>
    <property type="project" value="TreeGrafter"/>
</dbReference>
<reference evidence="9 10" key="1">
    <citation type="journal article" date="2014" name="Nat. Commun.">
        <title>Molecular traces of alternative social organization in a termite genome.</title>
        <authorList>
            <person name="Terrapon N."/>
            <person name="Li C."/>
            <person name="Robertson H.M."/>
            <person name="Ji L."/>
            <person name="Meng X."/>
            <person name="Booth W."/>
            <person name="Chen Z."/>
            <person name="Childers C.P."/>
            <person name="Glastad K.M."/>
            <person name="Gokhale K."/>
            <person name="Gowin J."/>
            <person name="Gronenberg W."/>
            <person name="Hermansen R.A."/>
            <person name="Hu H."/>
            <person name="Hunt B.G."/>
            <person name="Huylmans A.K."/>
            <person name="Khalil S.M."/>
            <person name="Mitchell R.D."/>
            <person name="Munoz-Torres M.C."/>
            <person name="Mustard J.A."/>
            <person name="Pan H."/>
            <person name="Reese J.T."/>
            <person name="Scharf M.E."/>
            <person name="Sun F."/>
            <person name="Vogel H."/>
            <person name="Xiao J."/>
            <person name="Yang W."/>
            <person name="Yang Z."/>
            <person name="Yang Z."/>
            <person name="Zhou J."/>
            <person name="Zhu J."/>
            <person name="Brent C.S."/>
            <person name="Elsik C.G."/>
            <person name="Goodisman M.A."/>
            <person name="Liberles D.A."/>
            <person name="Roe R.M."/>
            <person name="Vargo E.L."/>
            <person name="Vilcinskas A."/>
            <person name="Wang J."/>
            <person name="Bornberg-Bauer E."/>
            <person name="Korb J."/>
            <person name="Zhang G."/>
            <person name="Liebig J."/>
        </authorList>
    </citation>
    <scope>NUCLEOTIDE SEQUENCE [LARGE SCALE GENOMIC DNA]</scope>
    <source>
        <tissue evidence="9">Whole organism</tissue>
    </source>
</reference>
<keyword evidence="10" id="KW-1185">Reference proteome</keyword>
<comment type="function">
    <text evidence="8">Gustatory receptor which mediates acceptance or avoidance behavior, depending on its substrates.</text>
</comment>
<sequence length="440" mass="49401">MSGTLVHDSHILHEMRPLYYVAKALGIAPFSFKMNKVTNKEVVDIRFISNIGGFTVSAVIFITLLTGFISCAVEPEFSFRSDPGDALCNTISVPINLISSLLLVIMTSTIHRYKAEELVDKLNVIDEGLCQIRGECTYLRDKNKVQLYIPILALTTSFMCYDAFVWSKHLNITFCIIKRFSHLITLVAIMHFCKLVQTIRSRLFGIHEILSLIISGKLSQTSSSYIFSHESRKAINKACTFGSNIMQMTSVDVLSNPMSLKNVTADLKTLPVTDMQTILNLRIIYNHIYECAKIINFLFGITVLIDMSRTFTGLTAGVYSVVIFFNEPIEDVTSLNFSEFVISRTIWIIILLGTIVSLTAICEMAASSAKGVGHKVQTLLLENPLRNDVLEQLKLFSQQISNDKIQFTASGLFTINLSLFCTFMASVTTYIIVLYQFKPY</sequence>
<feature type="transmembrane region" description="Helical" evidence="8">
    <location>
        <begin position="412"/>
        <end position="437"/>
    </location>
</feature>
<dbReference type="GO" id="GO:0007635">
    <property type="term" value="P:chemosensory behavior"/>
    <property type="evidence" value="ECO:0007669"/>
    <property type="project" value="TreeGrafter"/>
</dbReference>
<feature type="transmembrane region" description="Helical" evidence="8">
    <location>
        <begin position="18"/>
        <end position="35"/>
    </location>
</feature>
<dbReference type="GO" id="GO:0008049">
    <property type="term" value="P:male courtship behavior"/>
    <property type="evidence" value="ECO:0007669"/>
    <property type="project" value="TreeGrafter"/>
</dbReference>
<keyword evidence="3 8" id="KW-0812">Transmembrane</keyword>
<evidence type="ECO:0000256" key="5">
    <source>
        <dbReference type="ARBA" id="ARBA00023136"/>
    </source>
</evidence>
<dbReference type="GO" id="GO:0005886">
    <property type="term" value="C:plasma membrane"/>
    <property type="evidence" value="ECO:0007669"/>
    <property type="project" value="UniProtKB-SubCell"/>
</dbReference>
<feature type="transmembrane region" description="Helical" evidence="8">
    <location>
        <begin position="170"/>
        <end position="193"/>
    </location>
</feature>
<evidence type="ECO:0000256" key="8">
    <source>
        <dbReference type="RuleBase" id="RU363108"/>
    </source>
</evidence>
<dbReference type="AlphaFoldDB" id="A0A067R3K5"/>
<evidence type="ECO:0000256" key="1">
    <source>
        <dbReference type="ARBA" id="ARBA00004651"/>
    </source>
</evidence>
<dbReference type="eggNOG" id="ENOG502T2F5">
    <property type="taxonomic scope" value="Eukaryota"/>
</dbReference>
<feature type="transmembrane region" description="Helical" evidence="8">
    <location>
        <begin position="147"/>
        <end position="164"/>
    </location>
</feature>
<comment type="similarity">
    <text evidence="8">Belongs to the insect chemoreceptor superfamily. Gustatory receptor (GR) family.</text>
</comment>
<evidence type="ECO:0000313" key="9">
    <source>
        <dbReference type="EMBL" id="KDR13681.1"/>
    </source>
</evidence>
<feature type="transmembrane region" description="Helical" evidence="8">
    <location>
        <begin position="47"/>
        <end position="70"/>
    </location>
</feature>
<keyword evidence="7 8" id="KW-0807">Transducer</keyword>
<evidence type="ECO:0000256" key="6">
    <source>
        <dbReference type="ARBA" id="ARBA00023170"/>
    </source>
</evidence>
<dbReference type="GO" id="GO:0050909">
    <property type="term" value="P:sensory perception of taste"/>
    <property type="evidence" value="ECO:0007669"/>
    <property type="project" value="InterPro"/>
</dbReference>
<proteinExistence type="inferred from homology"/>
<feature type="transmembrane region" description="Helical" evidence="8">
    <location>
        <begin position="345"/>
        <end position="366"/>
    </location>
</feature>
<evidence type="ECO:0000313" key="10">
    <source>
        <dbReference type="Proteomes" id="UP000027135"/>
    </source>
</evidence>
<evidence type="ECO:0000256" key="2">
    <source>
        <dbReference type="ARBA" id="ARBA00022475"/>
    </source>
</evidence>
<dbReference type="InterPro" id="IPR013604">
    <property type="entry name" value="7TM_chemorcpt"/>
</dbReference>
<organism evidence="9 10">
    <name type="scientific">Zootermopsis nevadensis</name>
    <name type="common">Dampwood termite</name>
    <dbReference type="NCBI Taxonomy" id="136037"/>
    <lineage>
        <taxon>Eukaryota</taxon>
        <taxon>Metazoa</taxon>
        <taxon>Ecdysozoa</taxon>
        <taxon>Arthropoda</taxon>
        <taxon>Hexapoda</taxon>
        <taxon>Insecta</taxon>
        <taxon>Pterygota</taxon>
        <taxon>Neoptera</taxon>
        <taxon>Polyneoptera</taxon>
        <taxon>Dictyoptera</taxon>
        <taxon>Blattodea</taxon>
        <taxon>Blattoidea</taxon>
        <taxon>Termitoidae</taxon>
        <taxon>Termopsidae</taxon>
        <taxon>Zootermopsis</taxon>
    </lineage>
</organism>
<evidence type="ECO:0000256" key="4">
    <source>
        <dbReference type="ARBA" id="ARBA00022989"/>
    </source>
</evidence>
<gene>
    <name evidence="9" type="ORF">L798_12327</name>
</gene>